<dbReference type="Proteomes" id="UP000768567">
    <property type="component" value="Unassembled WGS sequence"/>
</dbReference>
<keyword evidence="3" id="KW-0472">Membrane</keyword>
<dbReference type="Pfam" id="PF01553">
    <property type="entry name" value="Acyltransferase"/>
    <property type="match status" value="1"/>
</dbReference>
<feature type="transmembrane region" description="Helical" evidence="3">
    <location>
        <begin position="6"/>
        <end position="23"/>
    </location>
</feature>
<dbReference type="EMBL" id="JADCKC010000002">
    <property type="protein sequence ID" value="MBE5037539.1"/>
    <property type="molecule type" value="Genomic_DNA"/>
</dbReference>
<name>A0ABR9R346_9FIRM</name>
<proteinExistence type="predicted"/>
<evidence type="ECO:0000259" key="4">
    <source>
        <dbReference type="SMART" id="SM00563"/>
    </source>
</evidence>
<evidence type="ECO:0000313" key="5">
    <source>
        <dbReference type="EMBL" id="MBE5037539.1"/>
    </source>
</evidence>
<feature type="domain" description="Phospholipid/glycerol acyltransferase" evidence="4">
    <location>
        <begin position="35"/>
        <end position="149"/>
    </location>
</feature>
<dbReference type="GO" id="GO:0016746">
    <property type="term" value="F:acyltransferase activity"/>
    <property type="evidence" value="ECO:0007669"/>
    <property type="project" value="UniProtKB-KW"/>
</dbReference>
<keyword evidence="1" id="KW-0808">Transferase</keyword>
<keyword evidence="3" id="KW-1133">Transmembrane helix</keyword>
<organism evidence="5 6">
    <name type="scientific">Gemmiger gallinarum</name>
    <dbReference type="NCBI Taxonomy" id="2779354"/>
    <lineage>
        <taxon>Bacteria</taxon>
        <taxon>Bacillati</taxon>
        <taxon>Bacillota</taxon>
        <taxon>Clostridia</taxon>
        <taxon>Eubacteriales</taxon>
        <taxon>Gemmiger</taxon>
    </lineage>
</organism>
<evidence type="ECO:0000256" key="2">
    <source>
        <dbReference type="ARBA" id="ARBA00023315"/>
    </source>
</evidence>
<comment type="caution">
    <text evidence="5">The sequence shown here is derived from an EMBL/GenBank/DDBJ whole genome shotgun (WGS) entry which is preliminary data.</text>
</comment>
<protein>
    <submittedName>
        <fullName evidence="5">1-acyl-sn-glycerol-3-phosphate acyltransferase</fullName>
    </submittedName>
</protein>
<dbReference type="PANTHER" id="PTHR10434">
    <property type="entry name" value="1-ACYL-SN-GLYCEROL-3-PHOSPHATE ACYLTRANSFERASE"/>
    <property type="match status" value="1"/>
</dbReference>
<dbReference type="SMART" id="SM00563">
    <property type="entry name" value="PlsC"/>
    <property type="match status" value="1"/>
</dbReference>
<dbReference type="SUPFAM" id="SSF69593">
    <property type="entry name" value="Glycerol-3-phosphate (1)-acyltransferase"/>
    <property type="match status" value="1"/>
</dbReference>
<sequence>MVLYWILLPIVWVIWHVLWRIRVYGRENLIRGRGFVIAPNHISDLDPVFVAISVFTFHRMCILAKEELFHNWFIGWFLRNMGAVPIARGKGDTNTVGQVTEQVSKGRGLLIFPEGTRTKDGKIGVIKSGAFVVAGQAGVDMIPCRIIYGTKDGRQHLFCRVKVCFGEPIPAEELKIEDPRHSMSELRALKNRLRGCWEELYEQNKF</sequence>
<keyword evidence="3" id="KW-0812">Transmembrane</keyword>
<evidence type="ECO:0000256" key="1">
    <source>
        <dbReference type="ARBA" id="ARBA00022679"/>
    </source>
</evidence>
<dbReference type="InterPro" id="IPR002123">
    <property type="entry name" value="Plipid/glycerol_acylTrfase"/>
</dbReference>
<dbReference type="CDD" id="cd07989">
    <property type="entry name" value="LPLAT_AGPAT-like"/>
    <property type="match status" value="1"/>
</dbReference>
<dbReference type="PANTHER" id="PTHR10434:SF11">
    <property type="entry name" value="1-ACYL-SN-GLYCEROL-3-PHOSPHATE ACYLTRANSFERASE"/>
    <property type="match status" value="1"/>
</dbReference>
<gene>
    <name evidence="5" type="ORF">INF35_07060</name>
</gene>
<evidence type="ECO:0000256" key="3">
    <source>
        <dbReference type="SAM" id="Phobius"/>
    </source>
</evidence>
<reference evidence="5 6" key="1">
    <citation type="submission" date="2020-10" db="EMBL/GenBank/DDBJ databases">
        <title>ChiBAC.</title>
        <authorList>
            <person name="Zenner C."/>
            <person name="Hitch T.C.A."/>
            <person name="Clavel T."/>
        </authorList>
    </citation>
    <scope>NUCLEOTIDE SEQUENCE [LARGE SCALE GENOMIC DNA]</scope>
    <source>
        <strain evidence="5 6">DSM 109015</strain>
    </source>
</reference>
<dbReference type="RefSeq" id="WP_193500952.1">
    <property type="nucleotide sequence ID" value="NZ_JADCKC010000002.1"/>
</dbReference>
<accession>A0ABR9R346</accession>
<evidence type="ECO:0000313" key="6">
    <source>
        <dbReference type="Proteomes" id="UP000768567"/>
    </source>
</evidence>
<keyword evidence="2 5" id="KW-0012">Acyltransferase</keyword>
<keyword evidence="6" id="KW-1185">Reference proteome</keyword>